<protein>
    <submittedName>
        <fullName evidence="8">Efflux transporter, RND family, MFP subunit</fullName>
    </submittedName>
</protein>
<dbReference type="Gene3D" id="2.40.30.170">
    <property type="match status" value="1"/>
</dbReference>
<dbReference type="PANTHER" id="PTHR30469">
    <property type="entry name" value="MULTIDRUG RESISTANCE PROTEIN MDTA"/>
    <property type="match status" value="1"/>
</dbReference>
<evidence type="ECO:0000313" key="8">
    <source>
        <dbReference type="EMBL" id="EIW20109.1"/>
    </source>
</evidence>
<dbReference type="InterPro" id="IPR058625">
    <property type="entry name" value="MdtA-like_BSH"/>
</dbReference>
<sequence>MIWNRINHYKKWVILLIVAAALGGGGAYYLKKNSTPVVAGTTAVIGRGDVIEAISATGTISAVNSVDISSRVTGLISELRVQENDMVKKGQVLVVLDDTTIKAQIAQYQAQMENYAVIYERSQKLAAIGAEPQQQLDTDRTNYLVAQSTYNSNASQVGYYVITAPIDGMVIGTPTPAGQTVAQGISTPQVIMTIADMSKMQIKVLVDESDIGRVKMGQEVTFTVDSYTTQTFAGKVTRISRSATTSSNVVYYPVYVDVDSTESLLYPTMTARVTIKASESKNVLVAPLAAVKEDKGQKYVQLMVNGKEQNVPVSIGLSDDEKVEIRSGLNEGDTILVPATKARTAATTTQNQGPPPPM</sequence>
<dbReference type="InterPro" id="IPR006143">
    <property type="entry name" value="RND_pump_MFP"/>
</dbReference>
<proteinExistence type="inferred from homology"/>
<dbReference type="OrthoDB" id="9809068at2"/>
<dbReference type="PATRIC" id="fig|1149862.3.peg.828"/>
<dbReference type="Gene3D" id="2.40.420.20">
    <property type="match status" value="1"/>
</dbReference>
<dbReference type="Gene3D" id="1.10.287.470">
    <property type="entry name" value="Helix hairpin bin"/>
    <property type="match status" value="1"/>
</dbReference>
<dbReference type="Pfam" id="PF25990">
    <property type="entry name" value="Beta-barrel_YknX"/>
    <property type="match status" value="1"/>
</dbReference>
<gene>
    <name evidence="8" type="ORF">FB4_2541</name>
</gene>
<evidence type="ECO:0000256" key="1">
    <source>
        <dbReference type="ARBA" id="ARBA00004196"/>
    </source>
</evidence>
<dbReference type="AlphaFoldDB" id="I9LHW0"/>
<dbReference type="Pfam" id="PF25917">
    <property type="entry name" value="BSH_RND"/>
    <property type="match status" value="1"/>
</dbReference>
<evidence type="ECO:0000256" key="3">
    <source>
        <dbReference type="ARBA" id="ARBA00022448"/>
    </source>
</evidence>
<keyword evidence="4" id="KW-1133">Transmembrane helix</keyword>
<comment type="similarity">
    <text evidence="2">Belongs to the membrane fusion protein (MFP) (TC 8.A.1) family.</text>
</comment>
<dbReference type="InterPro" id="IPR058627">
    <property type="entry name" value="MdtA-like_C"/>
</dbReference>
<evidence type="ECO:0000259" key="7">
    <source>
        <dbReference type="Pfam" id="PF25990"/>
    </source>
</evidence>
<dbReference type="SUPFAM" id="SSF111369">
    <property type="entry name" value="HlyD-like secretion proteins"/>
    <property type="match status" value="1"/>
</dbReference>
<evidence type="ECO:0000259" key="6">
    <source>
        <dbReference type="Pfam" id="PF25967"/>
    </source>
</evidence>
<dbReference type="NCBIfam" id="TIGR01730">
    <property type="entry name" value="RND_mfp"/>
    <property type="match status" value="1"/>
</dbReference>
<accession>I9LHW0</accession>
<dbReference type="PANTHER" id="PTHR30469:SF33">
    <property type="entry name" value="SLR1207 PROTEIN"/>
    <property type="match status" value="1"/>
</dbReference>
<keyword evidence="4" id="KW-0812">Transmembrane</keyword>
<dbReference type="Pfam" id="PF25967">
    <property type="entry name" value="RND-MFP_C"/>
    <property type="match status" value="1"/>
</dbReference>
<dbReference type="Proteomes" id="UP000004324">
    <property type="component" value="Unassembled WGS sequence"/>
</dbReference>
<dbReference type="GO" id="GO:0015562">
    <property type="term" value="F:efflux transmembrane transporter activity"/>
    <property type="evidence" value="ECO:0007669"/>
    <property type="project" value="TreeGrafter"/>
</dbReference>
<evidence type="ECO:0000259" key="5">
    <source>
        <dbReference type="Pfam" id="PF25917"/>
    </source>
</evidence>
<keyword evidence="4" id="KW-0472">Membrane</keyword>
<evidence type="ECO:0000256" key="2">
    <source>
        <dbReference type="ARBA" id="ARBA00009477"/>
    </source>
</evidence>
<feature type="transmembrane region" description="Helical" evidence="4">
    <location>
        <begin position="12"/>
        <end position="30"/>
    </location>
</feature>
<keyword evidence="9" id="KW-1185">Reference proteome</keyword>
<keyword evidence="3" id="KW-0813">Transport</keyword>
<evidence type="ECO:0000313" key="9">
    <source>
        <dbReference type="Proteomes" id="UP000004324"/>
    </source>
</evidence>
<feature type="domain" description="Multidrug resistance protein MdtA-like barrel-sandwich hybrid" evidence="5">
    <location>
        <begin position="64"/>
        <end position="192"/>
    </location>
</feature>
<comment type="caution">
    <text evidence="8">The sequence shown here is derived from an EMBL/GenBank/DDBJ whole genome shotgun (WGS) entry which is preliminary data.</text>
</comment>
<evidence type="ECO:0000256" key="4">
    <source>
        <dbReference type="SAM" id="Phobius"/>
    </source>
</evidence>
<organism evidence="8 9">
    <name type="scientific">Pelosinus fermentans B4</name>
    <dbReference type="NCBI Taxonomy" id="1149862"/>
    <lineage>
        <taxon>Bacteria</taxon>
        <taxon>Bacillati</taxon>
        <taxon>Bacillota</taxon>
        <taxon>Negativicutes</taxon>
        <taxon>Selenomonadales</taxon>
        <taxon>Sporomusaceae</taxon>
        <taxon>Pelosinus</taxon>
    </lineage>
</organism>
<feature type="domain" description="Multidrug resistance protein MdtA-like C-terminal permuted SH3" evidence="6">
    <location>
        <begin position="282"/>
        <end position="337"/>
    </location>
</feature>
<feature type="domain" description="YknX-like beta-barrel" evidence="7">
    <location>
        <begin position="200"/>
        <end position="275"/>
    </location>
</feature>
<dbReference type="GO" id="GO:1990281">
    <property type="term" value="C:efflux pump complex"/>
    <property type="evidence" value="ECO:0007669"/>
    <property type="project" value="TreeGrafter"/>
</dbReference>
<dbReference type="EMBL" id="AKVJ01000010">
    <property type="protein sequence ID" value="EIW20109.1"/>
    <property type="molecule type" value="Genomic_DNA"/>
</dbReference>
<dbReference type="InterPro" id="IPR058636">
    <property type="entry name" value="Beta-barrel_YknX"/>
</dbReference>
<dbReference type="RefSeq" id="WP_007931590.1">
    <property type="nucleotide sequence ID" value="NZ_AKVJ01000010.1"/>
</dbReference>
<dbReference type="Gene3D" id="2.40.50.100">
    <property type="match status" value="1"/>
</dbReference>
<comment type="subcellular location">
    <subcellularLocation>
        <location evidence="1">Cell envelope</location>
    </subcellularLocation>
</comment>
<reference evidence="8 9" key="1">
    <citation type="journal article" date="2012" name="J. Bacteriol.">
        <title>Draft Genome Sequences for Two Metal-Reducing Pelosinus fermentans Strains Isolated from a Cr(VI)-Contaminated Site and for Type Strain R7.</title>
        <authorList>
            <person name="Brown S.D."/>
            <person name="Podar M."/>
            <person name="Klingeman D.M."/>
            <person name="Johnson C.M."/>
            <person name="Yang Z.K."/>
            <person name="Utturkar S.M."/>
            <person name="Land M.L."/>
            <person name="Mosher J.J."/>
            <person name="Hurt R.A.Jr."/>
            <person name="Phelps T.J."/>
            <person name="Palumbo A.V."/>
            <person name="Arkin A.P."/>
            <person name="Hazen T.C."/>
            <person name="Elias D.A."/>
        </authorList>
    </citation>
    <scope>NUCLEOTIDE SEQUENCE [LARGE SCALE GENOMIC DNA]</scope>
    <source>
        <strain evidence="8 9">B4</strain>
    </source>
</reference>
<name>I9LHW0_9FIRM</name>